<sequence length="129" mass="14361">MIVLRVPSVDDARKEIRSTEKDMANVNLRRRLNDFNSGPPRRVPGVADECVTFDLSRVNFISAVPGNGNYYTQKGRYLECRVANVDIVVEWIGLNYSKSWSRTTGSGLDRASADQVTQTIVRSVVAVLA</sequence>
<protein>
    <submittedName>
        <fullName evidence="1">Uncharacterized protein</fullName>
    </submittedName>
</protein>
<dbReference type="Proteomes" id="UP001501710">
    <property type="component" value="Unassembled WGS sequence"/>
</dbReference>
<reference evidence="2" key="1">
    <citation type="journal article" date="2019" name="Int. J. Syst. Evol. Microbiol.">
        <title>The Global Catalogue of Microorganisms (GCM) 10K type strain sequencing project: providing services to taxonomists for standard genome sequencing and annotation.</title>
        <authorList>
            <consortium name="The Broad Institute Genomics Platform"/>
            <consortium name="The Broad Institute Genome Sequencing Center for Infectious Disease"/>
            <person name="Wu L."/>
            <person name="Ma J."/>
        </authorList>
    </citation>
    <scope>NUCLEOTIDE SEQUENCE [LARGE SCALE GENOMIC DNA]</scope>
    <source>
        <strain evidence="2">JCM 17440</strain>
    </source>
</reference>
<accession>A0ABP8CPH4</accession>
<evidence type="ECO:0000313" key="2">
    <source>
        <dbReference type="Proteomes" id="UP001501710"/>
    </source>
</evidence>
<dbReference type="RefSeq" id="WP_344906930.1">
    <property type="nucleotide sequence ID" value="NZ_BAABAS010000029.1"/>
</dbReference>
<evidence type="ECO:0000313" key="1">
    <source>
        <dbReference type="EMBL" id="GAA4241783.1"/>
    </source>
</evidence>
<organism evidence="1 2">
    <name type="scientific">Actinomadura meridiana</name>
    <dbReference type="NCBI Taxonomy" id="559626"/>
    <lineage>
        <taxon>Bacteria</taxon>
        <taxon>Bacillati</taxon>
        <taxon>Actinomycetota</taxon>
        <taxon>Actinomycetes</taxon>
        <taxon>Streptosporangiales</taxon>
        <taxon>Thermomonosporaceae</taxon>
        <taxon>Actinomadura</taxon>
    </lineage>
</organism>
<gene>
    <name evidence="1" type="ORF">GCM10022254_72040</name>
</gene>
<proteinExistence type="predicted"/>
<comment type="caution">
    <text evidence="1">The sequence shown here is derived from an EMBL/GenBank/DDBJ whole genome shotgun (WGS) entry which is preliminary data.</text>
</comment>
<dbReference type="EMBL" id="BAABAS010000029">
    <property type="protein sequence ID" value="GAA4241783.1"/>
    <property type="molecule type" value="Genomic_DNA"/>
</dbReference>
<name>A0ABP8CPH4_9ACTN</name>
<keyword evidence="2" id="KW-1185">Reference proteome</keyword>